<dbReference type="SUPFAM" id="SSF141868">
    <property type="entry name" value="EAL domain-like"/>
    <property type="match status" value="1"/>
</dbReference>
<dbReference type="PANTHER" id="PTHR33121">
    <property type="entry name" value="CYCLIC DI-GMP PHOSPHODIESTERASE PDEF"/>
    <property type="match status" value="1"/>
</dbReference>
<evidence type="ECO:0000313" key="3">
    <source>
        <dbReference type="EMBL" id="MBB4613888.1"/>
    </source>
</evidence>
<dbReference type="CDD" id="cd01948">
    <property type="entry name" value="EAL"/>
    <property type="match status" value="1"/>
</dbReference>
<dbReference type="SMART" id="SM00052">
    <property type="entry name" value="EAL"/>
    <property type="match status" value="1"/>
</dbReference>
<dbReference type="SMART" id="SM00267">
    <property type="entry name" value="GGDEF"/>
    <property type="match status" value="1"/>
</dbReference>
<protein>
    <submittedName>
        <fullName evidence="3">Diguanylate cyclase (GGDEF)-like protein</fullName>
    </submittedName>
</protein>
<name>A0A7W7ABD5_9SPHN</name>
<evidence type="ECO:0000259" key="2">
    <source>
        <dbReference type="PROSITE" id="PS50887"/>
    </source>
</evidence>
<dbReference type="SUPFAM" id="SSF55073">
    <property type="entry name" value="Nucleotide cyclase"/>
    <property type="match status" value="1"/>
</dbReference>
<dbReference type="Gene3D" id="3.20.20.450">
    <property type="entry name" value="EAL domain"/>
    <property type="match status" value="1"/>
</dbReference>
<sequence length="423" mass="45640">MRLSSADDVRDNLTGLPGMAGAASWFARHQTEYVHAMLIGLHRFRTVNLAYGHAGGDSVLAEIARRIADFTAEELEADALVARVGGGEFLVASSGAISRERWQWLAEALTRHISRSLPMRGDELHLVPRTALLRGLPGEDGAALIDRLDQALGTLQQQTGRRLLWADGSHRARGRSAARLEADLIGAMARDEIGLVFQPQYAVAGGLLVGVEALARWDHPQLGRMGAETLFAIAERGDHVTQLSRHIARKALSIAAAWQEQLALSLNVTAEDLANDRFAMDFTDLLEAMGFSPARLTLEVTEHALVADFARSSEALAELAGLGVRIALDDFGTGYANFRTLKALPLDTIKLDASLLRDVDTDNRDRAILTAIVAMARALGLKLVCEGVERESQLAVLAEEGCDTFQGFLRSGPVGADEIAALI</sequence>
<dbReference type="InterPro" id="IPR050706">
    <property type="entry name" value="Cyclic-di-GMP_PDE-like"/>
</dbReference>
<dbReference type="Proteomes" id="UP000538566">
    <property type="component" value="Unassembled WGS sequence"/>
</dbReference>
<comment type="caution">
    <text evidence="3">The sequence shown here is derived from an EMBL/GenBank/DDBJ whole genome shotgun (WGS) entry which is preliminary data.</text>
</comment>
<keyword evidence="4" id="KW-1185">Reference proteome</keyword>
<proteinExistence type="predicted"/>
<dbReference type="NCBIfam" id="TIGR00254">
    <property type="entry name" value="GGDEF"/>
    <property type="match status" value="1"/>
</dbReference>
<feature type="domain" description="EAL" evidence="1">
    <location>
        <begin position="177"/>
        <end position="423"/>
    </location>
</feature>
<gene>
    <name evidence="3" type="ORF">GGR37_002163</name>
</gene>
<dbReference type="PROSITE" id="PS50883">
    <property type="entry name" value="EAL"/>
    <property type="match status" value="1"/>
</dbReference>
<reference evidence="3 4" key="1">
    <citation type="submission" date="2020-08" db="EMBL/GenBank/DDBJ databases">
        <title>Genomic Encyclopedia of Type Strains, Phase IV (KMG-IV): sequencing the most valuable type-strain genomes for metagenomic binning, comparative biology and taxonomic classification.</title>
        <authorList>
            <person name="Goeker M."/>
        </authorList>
    </citation>
    <scope>NUCLEOTIDE SEQUENCE [LARGE SCALE GENOMIC DNA]</scope>
    <source>
        <strain evidence="3 4">DSM 17507</strain>
    </source>
</reference>
<dbReference type="PANTHER" id="PTHR33121:SF79">
    <property type="entry name" value="CYCLIC DI-GMP PHOSPHODIESTERASE PDED-RELATED"/>
    <property type="match status" value="1"/>
</dbReference>
<dbReference type="InterPro" id="IPR001633">
    <property type="entry name" value="EAL_dom"/>
</dbReference>
<dbReference type="AlphaFoldDB" id="A0A7W7ABD5"/>
<dbReference type="PROSITE" id="PS50887">
    <property type="entry name" value="GGDEF"/>
    <property type="match status" value="1"/>
</dbReference>
<feature type="domain" description="GGDEF" evidence="2">
    <location>
        <begin position="32"/>
        <end position="169"/>
    </location>
</feature>
<dbReference type="EMBL" id="JACHOA010000003">
    <property type="protein sequence ID" value="MBB4613888.1"/>
    <property type="molecule type" value="Genomic_DNA"/>
</dbReference>
<evidence type="ECO:0000313" key="4">
    <source>
        <dbReference type="Proteomes" id="UP000538566"/>
    </source>
</evidence>
<accession>A0A7W7ABD5</accession>
<dbReference type="Pfam" id="PF00563">
    <property type="entry name" value="EAL"/>
    <property type="match status" value="1"/>
</dbReference>
<dbReference type="InterPro" id="IPR043128">
    <property type="entry name" value="Rev_trsase/Diguanyl_cyclase"/>
</dbReference>
<dbReference type="Pfam" id="PF00990">
    <property type="entry name" value="GGDEF"/>
    <property type="match status" value="1"/>
</dbReference>
<dbReference type="Gene3D" id="3.30.70.270">
    <property type="match status" value="1"/>
</dbReference>
<dbReference type="GO" id="GO:0071111">
    <property type="term" value="F:cyclic-guanylate-specific phosphodiesterase activity"/>
    <property type="evidence" value="ECO:0007669"/>
    <property type="project" value="InterPro"/>
</dbReference>
<dbReference type="InterPro" id="IPR035919">
    <property type="entry name" value="EAL_sf"/>
</dbReference>
<dbReference type="InterPro" id="IPR029787">
    <property type="entry name" value="Nucleotide_cyclase"/>
</dbReference>
<dbReference type="RefSeq" id="WP_246415573.1">
    <property type="nucleotide sequence ID" value="NZ_JACHOA010000003.1"/>
</dbReference>
<evidence type="ECO:0000259" key="1">
    <source>
        <dbReference type="PROSITE" id="PS50883"/>
    </source>
</evidence>
<organism evidence="3 4">
    <name type="scientific">Novosphingobium taihuense</name>
    <dbReference type="NCBI Taxonomy" id="260085"/>
    <lineage>
        <taxon>Bacteria</taxon>
        <taxon>Pseudomonadati</taxon>
        <taxon>Pseudomonadota</taxon>
        <taxon>Alphaproteobacteria</taxon>
        <taxon>Sphingomonadales</taxon>
        <taxon>Sphingomonadaceae</taxon>
        <taxon>Novosphingobium</taxon>
    </lineage>
</organism>
<dbReference type="InterPro" id="IPR000160">
    <property type="entry name" value="GGDEF_dom"/>
</dbReference>